<sequence length="96" mass="10970">MTFRQRPPTEVQKLCGWHSLTLRAGVHGRRISFLFPISILCPVEEATGFDSILALEYLFHVGQYPNVNGRKRDLVTREGKIGNWQDSEILDDPDSE</sequence>
<protein>
    <submittedName>
        <fullName evidence="1">Uncharacterized protein</fullName>
    </submittedName>
</protein>
<name>A0A520S772_9GAMM</name>
<reference evidence="1 2" key="1">
    <citation type="submission" date="2019-02" db="EMBL/GenBank/DDBJ databases">
        <title>Prokaryotic population dynamics and viral predation in marine succession experiment using metagenomics: the confinement effect.</title>
        <authorList>
            <person name="Haro-Moreno J.M."/>
            <person name="Rodriguez-Valera F."/>
            <person name="Lopez-Perez M."/>
        </authorList>
    </citation>
    <scope>NUCLEOTIDE SEQUENCE [LARGE SCALE GENOMIC DNA]</scope>
    <source>
        <strain evidence="1">MED-G158</strain>
    </source>
</reference>
<evidence type="ECO:0000313" key="1">
    <source>
        <dbReference type="EMBL" id="RZO78322.1"/>
    </source>
</evidence>
<comment type="caution">
    <text evidence="1">The sequence shown here is derived from an EMBL/GenBank/DDBJ whole genome shotgun (WGS) entry which is preliminary data.</text>
</comment>
<organism evidence="1 2">
    <name type="scientific">OM182 bacterium</name>
    <dbReference type="NCBI Taxonomy" id="2510334"/>
    <lineage>
        <taxon>Bacteria</taxon>
        <taxon>Pseudomonadati</taxon>
        <taxon>Pseudomonadota</taxon>
        <taxon>Gammaproteobacteria</taxon>
        <taxon>OMG group</taxon>
        <taxon>OM182 clade</taxon>
    </lineage>
</organism>
<dbReference type="AlphaFoldDB" id="A0A520S772"/>
<dbReference type="Proteomes" id="UP000320404">
    <property type="component" value="Unassembled WGS sequence"/>
</dbReference>
<dbReference type="EMBL" id="SHAH01000001">
    <property type="protein sequence ID" value="RZO78322.1"/>
    <property type="molecule type" value="Genomic_DNA"/>
</dbReference>
<accession>A0A520S772</accession>
<proteinExistence type="predicted"/>
<gene>
    <name evidence="1" type="ORF">EVA69_00165</name>
</gene>
<evidence type="ECO:0000313" key="2">
    <source>
        <dbReference type="Proteomes" id="UP000320404"/>
    </source>
</evidence>